<dbReference type="PANTHER" id="PTHR47000">
    <property type="entry name" value="ADENINE NUCLEOTIDE ALPHA HYDROLASES-LIKE SUPERFAMILY PROTEIN"/>
    <property type="match status" value="1"/>
</dbReference>
<dbReference type="Proteomes" id="UP000007752">
    <property type="component" value="Chromosome 3"/>
</dbReference>
<protein>
    <submittedName>
        <fullName evidence="1">Uncharacterized protein</fullName>
    </submittedName>
</protein>
<reference evidence="1" key="2">
    <citation type="submission" date="2008-12" db="EMBL/GenBank/DDBJ databases">
        <title>Improved gene annotation of the rice (Oryza sativa) genomes.</title>
        <authorList>
            <person name="Wang J."/>
            <person name="Li R."/>
            <person name="Fan W."/>
            <person name="Huang Q."/>
            <person name="Zhang J."/>
            <person name="Zhou Y."/>
            <person name="Hu Y."/>
            <person name="Zi S."/>
            <person name="Li J."/>
            <person name="Ni P."/>
            <person name="Zheng H."/>
            <person name="Zhang Y."/>
            <person name="Zhao M."/>
            <person name="Hao Q."/>
            <person name="McDermott J."/>
            <person name="Samudrala R."/>
            <person name="Kristiansen K."/>
            <person name="Wong G.K.-S."/>
        </authorList>
    </citation>
    <scope>NUCLEOTIDE SEQUENCE</scope>
</reference>
<sequence>MVVADGRAEAAGALQWALSQAVRRNDAVLLLAVVRPAANASSDGGGGGGESSCVNISRTRCYQQLDAMRSMCESARPEQSLRG</sequence>
<accession>A3AK59</accession>
<dbReference type="EMBL" id="CM000140">
    <property type="protein sequence ID" value="EAZ27698.1"/>
    <property type="molecule type" value="Genomic_DNA"/>
</dbReference>
<organism evidence="1">
    <name type="scientific">Oryza sativa subsp. japonica</name>
    <name type="common">Rice</name>
    <dbReference type="NCBI Taxonomy" id="39947"/>
    <lineage>
        <taxon>Eukaryota</taxon>
        <taxon>Viridiplantae</taxon>
        <taxon>Streptophyta</taxon>
        <taxon>Embryophyta</taxon>
        <taxon>Tracheophyta</taxon>
        <taxon>Spermatophyta</taxon>
        <taxon>Magnoliopsida</taxon>
        <taxon>Liliopsida</taxon>
        <taxon>Poales</taxon>
        <taxon>Poaceae</taxon>
        <taxon>BOP clade</taxon>
        <taxon>Oryzoideae</taxon>
        <taxon>Oryzeae</taxon>
        <taxon>Oryzinae</taxon>
        <taxon>Oryza</taxon>
        <taxon>Oryza sativa</taxon>
    </lineage>
</organism>
<dbReference type="PANTHER" id="PTHR47000:SF11">
    <property type="entry name" value="ADENINE NUCLEOTIDE ALPHA HYDROLASE-LIKE SUPERFAMILY PROTEIN"/>
    <property type="match status" value="1"/>
</dbReference>
<name>A3AK59_ORYSJ</name>
<evidence type="ECO:0000313" key="1">
    <source>
        <dbReference type="EMBL" id="EAZ27698.1"/>
    </source>
</evidence>
<dbReference type="InterPro" id="IPR014729">
    <property type="entry name" value="Rossmann-like_a/b/a_fold"/>
</dbReference>
<dbReference type="AlphaFoldDB" id="A3AK59"/>
<gene>
    <name evidence="1" type="ORF">OsJ_11648</name>
</gene>
<dbReference type="Gene3D" id="3.40.50.620">
    <property type="entry name" value="HUPs"/>
    <property type="match status" value="1"/>
</dbReference>
<proteinExistence type="predicted"/>
<reference evidence="1" key="1">
    <citation type="journal article" date="2005" name="PLoS Biol.">
        <title>The genomes of Oryza sativa: a history of duplications.</title>
        <authorList>
            <person name="Yu J."/>
            <person name="Wang J."/>
            <person name="Lin W."/>
            <person name="Li S."/>
            <person name="Li H."/>
            <person name="Zhou J."/>
            <person name="Ni P."/>
            <person name="Dong W."/>
            <person name="Hu S."/>
            <person name="Zeng C."/>
            <person name="Zhang J."/>
            <person name="Zhang Y."/>
            <person name="Li R."/>
            <person name="Xu Z."/>
            <person name="Li S."/>
            <person name="Li X."/>
            <person name="Zheng H."/>
            <person name="Cong L."/>
            <person name="Lin L."/>
            <person name="Yin J."/>
            <person name="Geng J."/>
            <person name="Li G."/>
            <person name="Shi J."/>
            <person name="Liu J."/>
            <person name="Lv H."/>
            <person name="Li J."/>
            <person name="Wang J."/>
            <person name="Deng Y."/>
            <person name="Ran L."/>
            <person name="Shi X."/>
            <person name="Wang X."/>
            <person name="Wu Q."/>
            <person name="Li C."/>
            <person name="Ren X."/>
            <person name="Wang J."/>
            <person name="Wang X."/>
            <person name="Li D."/>
            <person name="Liu D."/>
            <person name="Zhang X."/>
            <person name="Ji Z."/>
            <person name="Zhao W."/>
            <person name="Sun Y."/>
            <person name="Zhang Z."/>
            <person name="Bao J."/>
            <person name="Han Y."/>
            <person name="Dong L."/>
            <person name="Ji J."/>
            <person name="Chen P."/>
            <person name="Wu S."/>
            <person name="Liu J."/>
            <person name="Xiao Y."/>
            <person name="Bu D."/>
            <person name="Tan J."/>
            <person name="Yang L."/>
            <person name="Ye C."/>
            <person name="Zhang J."/>
            <person name="Xu J."/>
            <person name="Zhou Y."/>
            <person name="Yu Y."/>
            <person name="Zhang B."/>
            <person name="Zhuang S."/>
            <person name="Wei H."/>
            <person name="Liu B."/>
            <person name="Lei M."/>
            <person name="Yu H."/>
            <person name="Li Y."/>
            <person name="Xu H."/>
            <person name="Wei S."/>
            <person name="He X."/>
            <person name="Fang L."/>
            <person name="Zhang Z."/>
            <person name="Zhang Y."/>
            <person name="Huang X."/>
            <person name="Su Z."/>
            <person name="Tong W."/>
            <person name="Li J."/>
            <person name="Tong Z."/>
            <person name="Li S."/>
            <person name="Ye J."/>
            <person name="Wang L."/>
            <person name="Fang L."/>
            <person name="Lei T."/>
            <person name="Chen C."/>
            <person name="Chen H."/>
            <person name="Xu Z."/>
            <person name="Li H."/>
            <person name="Huang H."/>
            <person name="Zhang F."/>
            <person name="Xu H."/>
            <person name="Li N."/>
            <person name="Zhao C."/>
            <person name="Li S."/>
            <person name="Dong L."/>
            <person name="Huang Y."/>
            <person name="Li L."/>
            <person name="Xi Y."/>
            <person name="Qi Q."/>
            <person name="Li W."/>
            <person name="Zhang B."/>
            <person name="Hu W."/>
            <person name="Zhang Y."/>
            <person name="Tian X."/>
            <person name="Jiao Y."/>
            <person name="Liang X."/>
            <person name="Jin J."/>
            <person name="Gao L."/>
            <person name="Zheng W."/>
            <person name="Hao B."/>
            <person name="Liu S."/>
            <person name="Wang W."/>
            <person name="Yuan L."/>
            <person name="Cao M."/>
            <person name="McDermott J."/>
            <person name="Samudrala R."/>
            <person name="Wang J."/>
            <person name="Wong G.K."/>
            <person name="Yang H."/>
        </authorList>
    </citation>
    <scope>NUCLEOTIDE SEQUENCE [LARGE SCALE GENOMIC DNA]</scope>
</reference>